<evidence type="ECO:0000313" key="2">
    <source>
        <dbReference type="EMBL" id="THV60220.1"/>
    </source>
</evidence>
<name>A0A4S8RPY8_9FLAO</name>
<gene>
    <name evidence="2" type="ORF">EZV76_06590</name>
</gene>
<organism evidence="2 3">
    <name type="scientific">Flagellimonas alvinocaridis</name>
    <dbReference type="NCBI Taxonomy" id="2530200"/>
    <lineage>
        <taxon>Bacteria</taxon>
        <taxon>Pseudomonadati</taxon>
        <taxon>Bacteroidota</taxon>
        <taxon>Flavobacteriia</taxon>
        <taxon>Flavobacteriales</taxon>
        <taxon>Flavobacteriaceae</taxon>
        <taxon>Flagellimonas</taxon>
    </lineage>
</organism>
<dbReference type="InterPro" id="IPR011051">
    <property type="entry name" value="RmlC_Cupin_sf"/>
</dbReference>
<reference evidence="2 3" key="1">
    <citation type="submission" date="2019-03" db="EMBL/GenBank/DDBJ databases">
        <title>Muricauda SCR12 sp.nov, a marine bacterium isolated from Pacific Ocean:the Okinawa trough.</title>
        <authorList>
            <person name="Liu L."/>
        </authorList>
    </citation>
    <scope>NUCLEOTIDE SEQUENCE [LARGE SCALE GENOMIC DNA]</scope>
    <source>
        <strain evidence="2 3">SCR12</strain>
    </source>
</reference>
<dbReference type="AlphaFoldDB" id="A0A4S8RPY8"/>
<evidence type="ECO:0000259" key="1">
    <source>
        <dbReference type="Pfam" id="PF07883"/>
    </source>
</evidence>
<dbReference type="OrthoDB" id="2620172at2"/>
<protein>
    <submittedName>
        <fullName evidence="2">Cupin domain-containing protein</fullName>
    </submittedName>
</protein>
<dbReference type="RefSeq" id="WP_136565802.1">
    <property type="nucleotide sequence ID" value="NZ_SNTZ01000002.1"/>
</dbReference>
<accession>A0A4S8RPY8</accession>
<proteinExistence type="predicted"/>
<dbReference type="InterPro" id="IPR013096">
    <property type="entry name" value="Cupin_2"/>
</dbReference>
<comment type="caution">
    <text evidence="2">The sequence shown here is derived from an EMBL/GenBank/DDBJ whole genome shotgun (WGS) entry which is preliminary data.</text>
</comment>
<dbReference type="SUPFAM" id="SSF51182">
    <property type="entry name" value="RmlC-like cupins"/>
    <property type="match status" value="1"/>
</dbReference>
<dbReference type="EMBL" id="SNTZ01000002">
    <property type="protein sequence ID" value="THV60220.1"/>
    <property type="molecule type" value="Genomic_DNA"/>
</dbReference>
<keyword evidence="3" id="KW-1185">Reference proteome</keyword>
<evidence type="ECO:0000313" key="3">
    <source>
        <dbReference type="Proteomes" id="UP000310406"/>
    </source>
</evidence>
<dbReference type="Pfam" id="PF07883">
    <property type="entry name" value="Cupin_2"/>
    <property type="match status" value="1"/>
</dbReference>
<feature type="domain" description="Cupin type-2" evidence="1">
    <location>
        <begin position="31"/>
        <end position="96"/>
    </location>
</feature>
<dbReference type="Proteomes" id="UP000310406">
    <property type="component" value="Unassembled WGS sequence"/>
</dbReference>
<dbReference type="InterPro" id="IPR014710">
    <property type="entry name" value="RmlC-like_jellyroll"/>
</dbReference>
<dbReference type="Gene3D" id="2.60.120.10">
    <property type="entry name" value="Jelly Rolls"/>
    <property type="match status" value="1"/>
</dbReference>
<sequence length="107" mass="12106">MKISPKEALEELSTKNSRFLTLFQHGSLSVEIYKPEKVDLQQPHSRDEVYVVISGSGEFLNNGKRTTFSVGDFLFVPAGVKHRFENFTDDFATWVLFYGPEGGESDI</sequence>